<dbReference type="SUPFAM" id="SSF46689">
    <property type="entry name" value="Homeodomain-like"/>
    <property type="match status" value="2"/>
</dbReference>
<dbReference type="SUPFAM" id="SSF51182">
    <property type="entry name" value="RmlC-like cupins"/>
    <property type="match status" value="1"/>
</dbReference>
<dbReference type="InterPro" id="IPR014710">
    <property type="entry name" value="RmlC-like_jellyroll"/>
</dbReference>
<dbReference type="Gene3D" id="2.60.120.10">
    <property type="entry name" value="Jelly Rolls"/>
    <property type="match status" value="1"/>
</dbReference>
<dbReference type="Proteomes" id="UP000320216">
    <property type="component" value="Chromosome"/>
</dbReference>
<evidence type="ECO:0000313" key="9">
    <source>
        <dbReference type="Proteomes" id="UP000320216"/>
    </source>
</evidence>
<dbReference type="FunFam" id="1.10.10.60:FF:000132">
    <property type="entry name" value="AraC family transcriptional regulator"/>
    <property type="match status" value="1"/>
</dbReference>
<dbReference type="InterPro" id="IPR003313">
    <property type="entry name" value="AraC-bd"/>
</dbReference>
<evidence type="ECO:0000259" key="7">
    <source>
        <dbReference type="PROSITE" id="PS01124"/>
    </source>
</evidence>
<evidence type="ECO:0000256" key="2">
    <source>
        <dbReference type="ARBA" id="ARBA00023015"/>
    </source>
</evidence>
<keyword evidence="9" id="KW-1185">Reference proteome</keyword>
<keyword evidence="4" id="KW-0804">Transcription</keyword>
<dbReference type="Pfam" id="PF02311">
    <property type="entry name" value="AraC_binding"/>
    <property type="match status" value="1"/>
</dbReference>
<dbReference type="InterPro" id="IPR009057">
    <property type="entry name" value="Homeodomain-like_sf"/>
</dbReference>
<dbReference type="InterPro" id="IPR011051">
    <property type="entry name" value="RmlC_Cupin_sf"/>
</dbReference>
<dbReference type="PANTHER" id="PTHR11019:SF199">
    <property type="entry name" value="HTH-TYPE TRANSCRIPTIONAL REGULATOR NIMR"/>
    <property type="match status" value="1"/>
</dbReference>
<proteinExistence type="predicted"/>
<dbReference type="SMART" id="SM00342">
    <property type="entry name" value="HTH_ARAC"/>
    <property type="match status" value="1"/>
</dbReference>
<dbReference type="KEGG" id="huw:FPZ11_16150"/>
<dbReference type="EMBL" id="CP042305">
    <property type="protein sequence ID" value="QDZ16952.1"/>
    <property type="molecule type" value="Genomic_DNA"/>
</dbReference>
<keyword evidence="2" id="KW-0805">Transcription regulation</keyword>
<dbReference type="PANTHER" id="PTHR11019">
    <property type="entry name" value="HTH-TYPE TRANSCRIPTIONAL REGULATOR NIMR"/>
    <property type="match status" value="1"/>
</dbReference>
<dbReference type="GO" id="GO:0043565">
    <property type="term" value="F:sequence-specific DNA binding"/>
    <property type="evidence" value="ECO:0007669"/>
    <property type="project" value="InterPro"/>
</dbReference>
<evidence type="ECO:0000256" key="4">
    <source>
        <dbReference type="ARBA" id="ARBA00023163"/>
    </source>
</evidence>
<accession>A0A5B8MB68</accession>
<dbReference type="GO" id="GO:0003700">
    <property type="term" value="F:DNA-binding transcription factor activity"/>
    <property type="evidence" value="ECO:0007669"/>
    <property type="project" value="InterPro"/>
</dbReference>
<dbReference type="InterPro" id="IPR018060">
    <property type="entry name" value="HTH_AraC"/>
</dbReference>
<evidence type="ECO:0000256" key="3">
    <source>
        <dbReference type="ARBA" id="ARBA00023125"/>
    </source>
</evidence>
<dbReference type="PROSITE" id="PS00041">
    <property type="entry name" value="HTH_ARAC_FAMILY_1"/>
    <property type="match status" value="1"/>
</dbReference>
<evidence type="ECO:0000256" key="6">
    <source>
        <dbReference type="ARBA" id="ARBA00079449"/>
    </source>
</evidence>
<protein>
    <recommendedName>
        <fullName evidence="5">HTH-type transcriptional regulator RipA</fullName>
    </recommendedName>
    <alternativeName>
        <fullName evidence="6">Repressor of iron proteins A</fullName>
    </alternativeName>
</protein>
<evidence type="ECO:0000313" key="8">
    <source>
        <dbReference type="EMBL" id="QDZ16952.1"/>
    </source>
</evidence>
<reference evidence="8 9" key="1">
    <citation type="submission" date="2019-07" db="EMBL/GenBank/DDBJ databases">
        <title>Full genome sequence of Humibacter sp. WJ7-1.</title>
        <authorList>
            <person name="Im W.-T."/>
        </authorList>
    </citation>
    <scope>NUCLEOTIDE SEQUENCE [LARGE SCALE GENOMIC DNA]</scope>
    <source>
        <strain evidence="8 9">WJ7-1</strain>
    </source>
</reference>
<evidence type="ECO:0000256" key="1">
    <source>
        <dbReference type="ARBA" id="ARBA00022491"/>
    </source>
</evidence>
<dbReference type="CDD" id="cd06124">
    <property type="entry name" value="cupin_NimR-like_N"/>
    <property type="match status" value="1"/>
</dbReference>
<keyword evidence="3" id="KW-0238">DNA-binding</keyword>
<dbReference type="AlphaFoldDB" id="A0A5B8MB68"/>
<dbReference type="PROSITE" id="PS01124">
    <property type="entry name" value="HTH_ARAC_FAMILY_2"/>
    <property type="match status" value="1"/>
</dbReference>
<dbReference type="Gene3D" id="1.10.10.60">
    <property type="entry name" value="Homeodomain-like"/>
    <property type="match status" value="1"/>
</dbReference>
<feature type="domain" description="HTH araC/xylS-type" evidence="7">
    <location>
        <begin position="133"/>
        <end position="230"/>
    </location>
</feature>
<dbReference type="InterPro" id="IPR018062">
    <property type="entry name" value="HTH_AraC-typ_CS"/>
</dbReference>
<dbReference type="Pfam" id="PF12833">
    <property type="entry name" value="HTH_18"/>
    <property type="match status" value="1"/>
</dbReference>
<organism evidence="8 9">
    <name type="scientific">Humibacter ginsenosidimutans</name>
    <dbReference type="NCBI Taxonomy" id="2599293"/>
    <lineage>
        <taxon>Bacteria</taxon>
        <taxon>Bacillati</taxon>
        <taxon>Actinomycetota</taxon>
        <taxon>Actinomycetes</taxon>
        <taxon>Micrococcales</taxon>
        <taxon>Microbacteriaceae</taxon>
        <taxon>Humibacter</taxon>
    </lineage>
</organism>
<evidence type="ECO:0000256" key="5">
    <source>
        <dbReference type="ARBA" id="ARBA00074140"/>
    </source>
</evidence>
<sequence>MEAGERFDEHEHDLHQLAWVRDGVLMVSIGDRHWMLPPTLALWIPAHTPHASSAMRTAAHMQGIYLPASMLPGWRDPTVVGVPPLLRELIDHLCRDDLTASARDAAERLVPELLEPAQTFTVDVPLPRDERAVKIAEALSADPGDERDLAAWGRAVGASTRTLSRIFAAETGMGFAQWRSRLRLRASLAHLADGESVSRTAALVGFSSASAYIAAFGQLTGMTPGAYFERMSEMAELQHVVADQRRNDGPGVTYGD</sequence>
<keyword evidence="1" id="KW-0678">Repressor</keyword>
<name>A0A5B8MB68_9MICO</name>
<dbReference type="OrthoDB" id="2039152at2"/>
<gene>
    <name evidence="8" type="ORF">FPZ11_16150</name>
</gene>